<reference evidence="1 2" key="1">
    <citation type="journal article" date="2017" name="ISME J.">
        <title>Unveiling bifidobacterial biogeography across the mammalian branch of the tree of life.</title>
        <authorList>
            <person name="Milani C."/>
            <person name="Mangifesta M."/>
            <person name="Mancabelli L."/>
            <person name="Lugli G.A."/>
            <person name="James K."/>
            <person name="Duranti S."/>
            <person name="Turroni F."/>
            <person name="Ferrario C."/>
            <person name="Ossiprandi M.C."/>
            <person name="van Sinderen D."/>
            <person name="Ventura M."/>
        </authorList>
    </citation>
    <scope>NUCLEOTIDE SEQUENCE [LARGE SCALE GENOMIC DNA]</scope>
    <source>
        <strain evidence="2">Ham19E</strain>
    </source>
</reference>
<sequence length="192" mass="21637">MGQGYSGDIMVDASFNDAMIGMLKKTIGTQLVSLECLKLDKFDRTFAYATMTTSASRIEFADEEQLIAYLGTTEDWPILTCRTIPNDDHYEPFTNQTSHKYPLLGTVQTIEIINETIMFPDDEYELTRTLCIYIHTDQGTVSIGALSLFAEDLTVGMNTVPIVLPSIQEVEQAWREHPDDDVRVTRSVVQVQ</sequence>
<evidence type="ECO:0000313" key="2">
    <source>
        <dbReference type="Proteomes" id="UP000218399"/>
    </source>
</evidence>
<dbReference type="Proteomes" id="UP000218399">
    <property type="component" value="Unassembled WGS sequence"/>
</dbReference>
<dbReference type="EMBL" id="MVOH01000001">
    <property type="protein sequence ID" value="PAU69078.1"/>
    <property type="molecule type" value="Genomic_DNA"/>
</dbReference>
<dbReference type="AlphaFoldDB" id="A0A2A2EJI3"/>
<gene>
    <name evidence="1" type="ORF">B1526_0059</name>
</gene>
<comment type="caution">
    <text evidence="1">The sequence shown here is derived from an EMBL/GenBank/DDBJ whole genome shotgun (WGS) entry which is preliminary data.</text>
</comment>
<name>A0A2A2EJI3_9BIFI</name>
<organism evidence="1 2">
    <name type="scientific">Bifidobacterium criceti</name>
    <dbReference type="NCBI Taxonomy" id="1960969"/>
    <lineage>
        <taxon>Bacteria</taxon>
        <taxon>Bacillati</taxon>
        <taxon>Actinomycetota</taxon>
        <taxon>Actinomycetes</taxon>
        <taxon>Bifidobacteriales</taxon>
        <taxon>Bifidobacteriaceae</taxon>
        <taxon>Bifidobacterium</taxon>
    </lineage>
</organism>
<accession>A0A2A2EJI3</accession>
<protein>
    <submittedName>
        <fullName evidence="1">Uncharacterized protein</fullName>
    </submittedName>
</protein>
<dbReference type="RefSeq" id="WP_162287901.1">
    <property type="nucleotide sequence ID" value="NZ_MVOH01000001.1"/>
</dbReference>
<evidence type="ECO:0000313" key="1">
    <source>
        <dbReference type="EMBL" id="PAU69078.1"/>
    </source>
</evidence>
<keyword evidence="2" id="KW-1185">Reference proteome</keyword>
<proteinExistence type="predicted"/>